<dbReference type="STRING" id="6205.A0A0R3WP95"/>
<evidence type="ECO:0000313" key="2">
    <source>
        <dbReference type="WBParaSite" id="TTAC_0000258501-mRNA-1"/>
    </source>
</evidence>
<feature type="compositionally biased region" description="Basic and acidic residues" evidence="1">
    <location>
        <begin position="139"/>
        <end position="188"/>
    </location>
</feature>
<feature type="region of interest" description="Disordered" evidence="1">
    <location>
        <begin position="1"/>
        <end position="202"/>
    </location>
</feature>
<accession>A0A0R3WP95</accession>
<proteinExistence type="predicted"/>
<name>A0A0R3WP95_HYDTA</name>
<feature type="compositionally biased region" description="Basic and acidic residues" evidence="1">
    <location>
        <begin position="95"/>
        <end position="105"/>
    </location>
</feature>
<feature type="compositionally biased region" description="Polar residues" evidence="1">
    <location>
        <begin position="57"/>
        <end position="76"/>
    </location>
</feature>
<dbReference type="AlphaFoldDB" id="A0A0R3WP95"/>
<sequence>LMQSQHAMAVKSQTQPYSPPLSTETILSTHPNDSSVFPPPAGDSASQCPDDGLVVSDGTQNGTVSPASAASRNDTNGIEDHSNKIVGGELGSFSKKLDETEEKVNSAETDASAGAKCGAHEKEEREEKEAENDVFSGLSDHENPCDDGLSREQRSFARYESPRDVEGREEKTVEGGEEGKDGVTKERVTQLASFDSPIPAIT</sequence>
<dbReference type="WBParaSite" id="TTAC_0000258501-mRNA-1">
    <property type="protein sequence ID" value="TTAC_0000258501-mRNA-1"/>
    <property type="gene ID" value="TTAC_0000258501"/>
</dbReference>
<organism evidence="2">
    <name type="scientific">Hydatigena taeniaeformis</name>
    <name type="common">Feline tapeworm</name>
    <name type="synonym">Taenia taeniaeformis</name>
    <dbReference type="NCBI Taxonomy" id="6205"/>
    <lineage>
        <taxon>Eukaryota</taxon>
        <taxon>Metazoa</taxon>
        <taxon>Spiralia</taxon>
        <taxon>Lophotrochozoa</taxon>
        <taxon>Platyhelminthes</taxon>
        <taxon>Cestoda</taxon>
        <taxon>Eucestoda</taxon>
        <taxon>Cyclophyllidea</taxon>
        <taxon>Taeniidae</taxon>
        <taxon>Hydatigera</taxon>
    </lineage>
</organism>
<feature type="compositionally biased region" description="Basic and acidic residues" evidence="1">
    <location>
        <begin position="118"/>
        <end position="128"/>
    </location>
</feature>
<feature type="compositionally biased region" description="Polar residues" evidence="1">
    <location>
        <begin position="1"/>
        <end position="35"/>
    </location>
</feature>
<evidence type="ECO:0000256" key="1">
    <source>
        <dbReference type="SAM" id="MobiDB-lite"/>
    </source>
</evidence>
<protein>
    <submittedName>
        <fullName evidence="2">CTNNB1_binding domain-containing protein</fullName>
    </submittedName>
</protein>
<reference evidence="2" key="1">
    <citation type="submission" date="2017-02" db="UniProtKB">
        <authorList>
            <consortium name="WormBaseParasite"/>
        </authorList>
    </citation>
    <scope>IDENTIFICATION</scope>
</reference>